<accession>A0A1I7WQZ9</accession>
<name>A0A1I7WQZ9_HETBA</name>
<evidence type="ECO:0000313" key="2">
    <source>
        <dbReference type="WBParaSite" id="Hba_07610"/>
    </source>
</evidence>
<dbReference type="WBParaSite" id="Hba_07610">
    <property type="protein sequence ID" value="Hba_07610"/>
    <property type="gene ID" value="Hba_07610"/>
</dbReference>
<protein>
    <submittedName>
        <fullName evidence="2">HTH_21 domain-containing protein</fullName>
    </submittedName>
</protein>
<proteinExistence type="predicted"/>
<reference evidence="2" key="1">
    <citation type="submission" date="2016-11" db="UniProtKB">
        <authorList>
            <consortium name="WormBaseParasite"/>
        </authorList>
    </citation>
    <scope>IDENTIFICATION</scope>
</reference>
<keyword evidence="1" id="KW-1185">Reference proteome</keyword>
<organism evidence="1 2">
    <name type="scientific">Heterorhabditis bacteriophora</name>
    <name type="common">Entomopathogenic nematode worm</name>
    <dbReference type="NCBI Taxonomy" id="37862"/>
    <lineage>
        <taxon>Eukaryota</taxon>
        <taxon>Metazoa</taxon>
        <taxon>Ecdysozoa</taxon>
        <taxon>Nematoda</taxon>
        <taxon>Chromadorea</taxon>
        <taxon>Rhabditida</taxon>
        <taxon>Rhabditina</taxon>
        <taxon>Rhabditomorpha</taxon>
        <taxon>Strongyloidea</taxon>
        <taxon>Heterorhabditidae</taxon>
        <taxon>Heterorhabditis</taxon>
    </lineage>
</organism>
<evidence type="ECO:0000313" key="1">
    <source>
        <dbReference type="Proteomes" id="UP000095283"/>
    </source>
</evidence>
<sequence length="82" mass="9804">MREIRNFIHDTYSINNELTAPDLCKKIENELGYEVKLTILKKLRRELGFVCRSTKYSYLIRLTNKEKLLQYMCNLCVEGVWV</sequence>
<dbReference type="AlphaFoldDB" id="A0A1I7WQZ9"/>
<dbReference type="Proteomes" id="UP000095283">
    <property type="component" value="Unplaced"/>
</dbReference>